<comment type="caution">
    <text evidence="1">The sequence shown here is derived from an EMBL/GenBank/DDBJ whole genome shotgun (WGS) entry which is preliminary data.</text>
</comment>
<organism evidence="1 2">
    <name type="scientific">Pontibacillus chungwhensis BH030062</name>
    <dbReference type="NCBI Taxonomy" id="1385513"/>
    <lineage>
        <taxon>Bacteria</taxon>
        <taxon>Bacillati</taxon>
        <taxon>Bacillota</taxon>
        <taxon>Bacilli</taxon>
        <taxon>Bacillales</taxon>
        <taxon>Bacillaceae</taxon>
        <taxon>Pontibacillus</taxon>
    </lineage>
</organism>
<gene>
    <name evidence="1" type="ORF">N780_05535</name>
</gene>
<dbReference type="AlphaFoldDB" id="A0A0A2UVA4"/>
<dbReference type="RefSeq" id="WP_036786099.1">
    <property type="nucleotide sequence ID" value="NZ_AVBG01000013.1"/>
</dbReference>
<dbReference type="EMBL" id="AVBG01000013">
    <property type="protein sequence ID" value="KGP90411.1"/>
    <property type="molecule type" value="Genomic_DNA"/>
</dbReference>
<proteinExistence type="predicted"/>
<sequence length="102" mass="11762">MNMLIEYLLDMDLVNDPFLYSFYASLFLSLAFNRVWGSLVGDAANLFSKDWSIKQTTIQLPSHMNSGVKPTDQFVSWFCKTIGRQESSPDDEDYLNNRLLIL</sequence>
<dbReference type="eggNOG" id="ENOG5030CD9">
    <property type="taxonomic scope" value="Bacteria"/>
</dbReference>
<dbReference type="Proteomes" id="UP000030153">
    <property type="component" value="Unassembled WGS sequence"/>
</dbReference>
<keyword evidence="2" id="KW-1185">Reference proteome</keyword>
<dbReference type="OrthoDB" id="2692168at2"/>
<evidence type="ECO:0000313" key="1">
    <source>
        <dbReference type="EMBL" id="KGP90411.1"/>
    </source>
</evidence>
<protein>
    <submittedName>
        <fullName evidence="1">Uncharacterized protein</fullName>
    </submittedName>
</protein>
<accession>A0A0A2UVA4</accession>
<evidence type="ECO:0000313" key="2">
    <source>
        <dbReference type="Proteomes" id="UP000030153"/>
    </source>
</evidence>
<name>A0A0A2UVA4_9BACI</name>
<dbReference type="STRING" id="1385513.N780_05535"/>
<reference evidence="1 2" key="1">
    <citation type="submission" date="2013-08" db="EMBL/GenBank/DDBJ databases">
        <title>Genome of Pontibacillus chungwhensis.</title>
        <authorList>
            <person name="Wang Q."/>
            <person name="Wang G."/>
        </authorList>
    </citation>
    <scope>NUCLEOTIDE SEQUENCE [LARGE SCALE GENOMIC DNA]</scope>
    <source>
        <strain evidence="1 2">BH030062</strain>
    </source>
</reference>